<accession>A0A0E9XIM7</accession>
<protein>
    <submittedName>
        <fullName evidence="1">Uncharacterized protein</fullName>
    </submittedName>
</protein>
<reference evidence="1" key="1">
    <citation type="submission" date="2014-11" db="EMBL/GenBank/DDBJ databases">
        <authorList>
            <person name="Amaro Gonzalez C."/>
        </authorList>
    </citation>
    <scope>NUCLEOTIDE SEQUENCE</scope>
</reference>
<dbReference type="EMBL" id="GBXM01005995">
    <property type="protein sequence ID" value="JAI02583.1"/>
    <property type="molecule type" value="Transcribed_RNA"/>
</dbReference>
<sequence length="68" mass="7429">MPYRHSPGSPQTTHCHPEALLAAYSFFHSASLAIVHAIHIADPSRVNIIFIGSWGAPSRDPSQRTKPP</sequence>
<evidence type="ECO:0000313" key="1">
    <source>
        <dbReference type="EMBL" id="JAI02583.1"/>
    </source>
</evidence>
<organism evidence="1">
    <name type="scientific">Anguilla anguilla</name>
    <name type="common">European freshwater eel</name>
    <name type="synonym">Muraena anguilla</name>
    <dbReference type="NCBI Taxonomy" id="7936"/>
    <lineage>
        <taxon>Eukaryota</taxon>
        <taxon>Metazoa</taxon>
        <taxon>Chordata</taxon>
        <taxon>Craniata</taxon>
        <taxon>Vertebrata</taxon>
        <taxon>Euteleostomi</taxon>
        <taxon>Actinopterygii</taxon>
        <taxon>Neopterygii</taxon>
        <taxon>Teleostei</taxon>
        <taxon>Anguilliformes</taxon>
        <taxon>Anguillidae</taxon>
        <taxon>Anguilla</taxon>
    </lineage>
</organism>
<proteinExistence type="predicted"/>
<dbReference type="AlphaFoldDB" id="A0A0E9XIM7"/>
<reference evidence="1" key="2">
    <citation type="journal article" date="2015" name="Fish Shellfish Immunol.">
        <title>Early steps in the European eel (Anguilla anguilla)-Vibrio vulnificus interaction in the gills: Role of the RtxA13 toxin.</title>
        <authorList>
            <person name="Callol A."/>
            <person name="Pajuelo D."/>
            <person name="Ebbesson L."/>
            <person name="Teles M."/>
            <person name="MacKenzie S."/>
            <person name="Amaro C."/>
        </authorList>
    </citation>
    <scope>NUCLEOTIDE SEQUENCE</scope>
</reference>
<name>A0A0E9XIM7_ANGAN</name>